<keyword evidence="6 9" id="KW-0067">ATP-binding</keyword>
<name>A0A4U1J7R5_9BACT</name>
<evidence type="ECO:0000256" key="3">
    <source>
        <dbReference type="ARBA" id="ARBA00022679"/>
    </source>
</evidence>
<evidence type="ECO:0000313" key="12">
    <source>
        <dbReference type="Proteomes" id="UP000309215"/>
    </source>
</evidence>
<keyword evidence="3" id="KW-0808">Transferase</keyword>
<evidence type="ECO:0000256" key="4">
    <source>
        <dbReference type="ARBA" id="ARBA00022741"/>
    </source>
</evidence>
<protein>
    <recommendedName>
        <fullName evidence="1">non-specific serine/threonine protein kinase</fullName>
        <ecNumber evidence="1">2.7.11.1</ecNumber>
    </recommendedName>
</protein>
<dbReference type="EMBL" id="SSMQ01000029">
    <property type="protein sequence ID" value="TKD03429.1"/>
    <property type="molecule type" value="Genomic_DNA"/>
</dbReference>
<keyword evidence="2" id="KW-0723">Serine/threonine-protein kinase</keyword>
<evidence type="ECO:0000256" key="5">
    <source>
        <dbReference type="ARBA" id="ARBA00022777"/>
    </source>
</evidence>
<evidence type="ECO:0000256" key="9">
    <source>
        <dbReference type="PROSITE-ProRule" id="PRU10141"/>
    </source>
</evidence>
<evidence type="ECO:0000256" key="2">
    <source>
        <dbReference type="ARBA" id="ARBA00022527"/>
    </source>
</evidence>
<evidence type="ECO:0000259" key="10">
    <source>
        <dbReference type="PROSITE" id="PS50011"/>
    </source>
</evidence>
<keyword evidence="5 11" id="KW-0418">Kinase</keyword>
<dbReference type="PANTHER" id="PTHR24361">
    <property type="entry name" value="MITOGEN-ACTIVATED KINASE KINASE KINASE"/>
    <property type="match status" value="1"/>
</dbReference>
<feature type="binding site" evidence="9">
    <location>
        <position position="57"/>
    </location>
    <ligand>
        <name>ATP</name>
        <dbReference type="ChEBI" id="CHEBI:30616"/>
    </ligand>
</feature>
<comment type="catalytic activity">
    <reaction evidence="8">
        <text>L-seryl-[protein] + ATP = O-phospho-L-seryl-[protein] + ADP + H(+)</text>
        <dbReference type="Rhea" id="RHEA:17989"/>
        <dbReference type="Rhea" id="RHEA-COMP:9863"/>
        <dbReference type="Rhea" id="RHEA-COMP:11604"/>
        <dbReference type="ChEBI" id="CHEBI:15378"/>
        <dbReference type="ChEBI" id="CHEBI:29999"/>
        <dbReference type="ChEBI" id="CHEBI:30616"/>
        <dbReference type="ChEBI" id="CHEBI:83421"/>
        <dbReference type="ChEBI" id="CHEBI:456216"/>
        <dbReference type="EC" id="2.7.11.1"/>
    </reaction>
</comment>
<dbReference type="PROSITE" id="PS50011">
    <property type="entry name" value="PROTEIN_KINASE_DOM"/>
    <property type="match status" value="1"/>
</dbReference>
<dbReference type="SUPFAM" id="SSF56112">
    <property type="entry name" value="Protein kinase-like (PK-like)"/>
    <property type="match status" value="1"/>
</dbReference>
<dbReference type="InterPro" id="IPR011009">
    <property type="entry name" value="Kinase-like_dom_sf"/>
</dbReference>
<keyword evidence="12" id="KW-1185">Reference proteome</keyword>
<evidence type="ECO:0000256" key="7">
    <source>
        <dbReference type="ARBA" id="ARBA00047899"/>
    </source>
</evidence>
<dbReference type="InterPro" id="IPR017441">
    <property type="entry name" value="Protein_kinase_ATP_BS"/>
</dbReference>
<dbReference type="OrthoDB" id="5495929at2"/>
<dbReference type="Proteomes" id="UP000309215">
    <property type="component" value="Unassembled WGS sequence"/>
</dbReference>
<dbReference type="RefSeq" id="WP_136931781.1">
    <property type="nucleotide sequence ID" value="NZ_SSMQ01000029.1"/>
</dbReference>
<dbReference type="Pfam" id="PF00069">
    <property type="entry name" value="Pkinase"/>
    <property type="match status" value="1"/>
</dbReference>
<organism evidence="11 12">
    <name type="scientific">Polyangium fumosum</name>
    <dbReference type="NCBI Taxonomy" id="889272"/>
    <lineage>
        <taxon>Bacteria</taxon>
        <taxon>Pseudomonadati</taxon>
        <taxon>Myxococcota</taxon>
        <taxon>Polyangia</taxon>
        <taxon>Polyangiales</taxon>
        <taxon>Polyangiaceae</taxon>
        <taxon>Polyangium</taxon>
    </lineage>
</organism>
<evidence type="ECO:0000256" key="1">
    <source>
        <dbReference type="ARBA" id="ARBA00012513"/>
    </source>
</evidence>
<gene>
    <name evidence="11" type="ORF">E8A74_26055</name>
</gene>
<evidence type="ECO:0000256" key="8">
    <source>
        <dbReference type="ARBA" id="ARBA00048679"/>
    </source>
</evidence>
<dbReference type="GO" id="GO:0004674">
    <property type="term" value="F:protein serine/threonine kinase activity"/>
    <property type="evidence" value="ECO:0007669"/>
    <property type="project" value="UniProtKB-KW"/>
</dbReference>
<dbReference type="PROSITE" id="PS00107">
    <property type="entry name" value="PROTEIN_KINASE_ATP"/>
    <property type="match status" value="1"/>
</dbReference>
<proteinExistence type="predicted"/>
<comment type="caution">
    <text evidence="11">The sequence shown here is derived from an EMBL/GenBank/DDBJ whole genome shotgun (WGS) entry which is preliminary data.</text>
</comment>
<dbReference type="InterPro" id="IPR053235">
    <property type="entry name" value="Ser_Thr_kinase"/>
</dbReference>
<dbReference type="Gene3D" id="1.10.510.10">
    <property type="entry name" value="Transferase(Phosphotransferase) domain 1"/>
    <property type="match status" value="1"/>
</dbReference>
<feature type="domain" description="Protein kinase" evidence="10">
    <location>
        <begin position="29"/>
        <end position="288"/>
    </location>
</feature>
<reference evidence="11 12" key="1">
    <citation type="submission" date="2019-04" db="EMBL/GenBank/DDBJ databases">
        <authorList>
            <person name="Li Y."/>
            <person name="Wang J."/>
        </authorList>
    </citation>
    <scope>NUCLEOTIDE SEQUENCE [LARGE SCALE GENOMIC DNA]</scope>
    <source>
        <strain evidence="11 12">DSM 14668</strain>
    </source>
</reference>
<evidence type="ECO:0000256" key="6">
    <source>
        <dbReference type="ARBA" id="ARBA00022840"/>
    </source>
</evidence>
<evidence type="ECO:0000313" key="11">
    <source>
        <dbReference type="EMBL" id="TKD03429.1"/>
    </source>
</evidence>
<dbReference type="GO" id="GO:0005524">
    <property type="term" value="F:ATP binding"/>
    <property type="evidence" value="ECO:0007669"/>
    <property type="project" value="UniProtKB-UniRule"/>
</dbReference>
<keyword evidence="4 9" id="KW-0547">Nucleotide-binding</keyword>
<dbReference type="GO" id="GO:0005737">
    <property type="term" value="C:cytoplasm"/>
    <property type="evidence" value="ECO:0007669"/>
    <property type="project" value="TreeGrafter"/>
</dbReference>
<dbReference type="AlphaFoldDB" id="A0A4U1J7R5"/>
<sequence>MARTLTTRDRLVVLPEPGHRYLLPTGETITVGKRLGNGAFGLVHEAVDDFDNALVVKTLSPRNRTYEEIKANWEREIQALSTLRHPHITHVYSWFEHQNAFSIVIERCTGTLKDLFAMPGYDGSVWMRPIARCILSGIHFVHSQGYVHKDIHSGNIFWLMHRNEMDATPASSVTFKIGDLGISRLATEIDFFGTVLAQWMLPPEFLAPDRFGYVGPQTDIYHAGLLLLSVWHGQDLQFEKSQILDGLPRSVAADLPPPWGPALEKALRRTVAQRTQTAVELWRDLQQP</sequence>
<dbReference type="EC" id="2.7.11.1" evidence="1"/>
<comment type="catalytic activity">
    <reaction evidence="7">
        <text>L-threonyl-[protein] + ATP = O-phospho-L-threonyl-[protein] + ADP + H(+)</text>
        <dbReference type="Rhea" id="RHEA:46608"/>
        <dbReference type="Rhea" id="RHEA-COMP:11060"/>
        <dbReference type="Rhea" id="RHEA-COMP:11605"/>
        <dbReference type="ChEBI" id="CHEBI:15378"/>
        <dbReference type="ChEBI" id="CHEBI:30013"/>
        <dbReference type="ChEBI" id="CHEBI:30616"/>
        <dbReference type="ChEBI" id="CHEBI:61977"/>
        <dbReference type="ChEBI" id="CHEBI:456216"/>
        <dbReference type="EC" id="2.7.11.1"/>
    </reaction>
</comment>
<dbReference type="PANTHER" id="PTHR24361:SF433">
    <property type="entry name" value="PROTEIN KINASE DOMAIN-CONTAINING PROTEIN"/>
    <property type="match status" value="1"/>
</dbReference>
<accession>A0A4U1J7R5</accession>
<dbReference type="CDD" id="cd00180">
    <property type="entry name" value="PKc"/>
    <property type="match status" value="1"/>
</dbReference>
<dbReference type="InterPro" id="IPR000719">
    <property type="entry name" value="Prot_kinase_dom"/>
</dbReference>